<dbReference type="SUPFAM" id="SSF54373">
    <property type="entry name" value="FAD-linked reductases, C-terminal domain"/>
    <property type="match status" value="1"/>
</dbReference>
<sequence>MSMKNYADLTYPDDMITIIRDGLPPAGPPKTVVIAGAGMAGLVSASLLKRAGHRVIVLEGNDRPGGKVFTLREPFACDNYVELGAMRIPSTHALVFEYIKRFRLHVNQFNNSTPQDLIYVNDILTTREYYEQHPNVLQFPLEEWEKGQTASELFLNAVQPFLDLYNSSSPQRQEELKKQFADYSMGDYLRNNPFGPSLSPVAIQMIMVLLGIEGFPEFSFVDILTDIIYPIFSADTQFFEITGGNDQLPKAFLPELHQDIRYGHKVERITQSSSGVTIETRNPRTNERQCFASDYSIIAMPFTVFQFIDVHPYQSISFKKWQAIRSLPSVAAVKIAIEFKHRFWEQMNVGNAITDLPTMFSYIPSHNEGCPGPGVLLASYSWGQNASLWTSLTESDFVHYVLKDLTKIYGPVVYQQYLQAYAFDWAQNPYSAGCFTLLTPHQLIAFGDVISTPEGRIHFAGEHTSSFHGWVEGAVESGIRVAYEINAREK</sequence>
<dbReference type="Pfam" id="PF01593">
    <property type="entry name" value="Amino_oxidase"/>
    <property type="match status" value="1"/>
</dbReference>
<dbReference type="SUPFAM" id="SSF51905">
    <property type="entry name" value="FAD/NAD(P)-binding domain"/>
    <property type="match status" value="1"/>
</dbReference>
<dbReference type="RefSeq" id="WP_283078391.1">
    <property type="nucleotide sequence ID" value="NZ_CP121671.1"/>
</dbReference>
<gene>
    <name evidence="4" type="ORF">P9989_08760</name>
</gene>
<organism evidence="4 5">
    <name type="scientific">Halobacillus naozhouensis</name>
    <dbReference type="NCBI Taxonomy" id="554880"/>
    <lineage>
        <taxon>Bacteria</taxon>
        <taxon>Bacillati</taxon>
        <taxon>Bacillota</taxon>
        <taxon>Bacilli</taxon>
        <taxon>Bacillales</taxon>
        <taxon>Bacillaceae</taxon>
        <taxon>Halobacillus</taxon>
    </lineage>
</organism>
<evidence type="ECO:0000256" key="2">
    <source>
        <dbReference type="ARBA" id="ARBA00023002"/>
    </source>
</evidence>
<dbReference type="PANTHER" id="PTHR10742:SF342">
    <property type="entry name" value="AMINE OXIDASE"/>
    <property type="match status" value="1"/>
</dbReference>
<evidence type="ECO:0000256" key="1">
    <source>
        <dbReference type="ARBA" id="ARBA00001974"/>
    </source>
</evidence>
<proteinExistence type="predicted"/>
<keyword evidence="2" id="KW-0560">Oxidoreductase</keyword>
<dbReference type="PRINTS" id="PR00757">
    <property type="entry name" value="AMINEOXDASEF"/>
</dbReference>
<comment type="cofactor">
    <cofactor evidence="1">
        <name>FAD</name>
        <dbReference type="ChEBI" id="CHEBI:57692"/>
    </cofactor>
</comment>
<keyword evidence="5" id="KW-1185">Reference proteome</keyword>
<accession>A0ABY8J492</accession>
<dbReference type="InterPro" id="IPR002937">
    <property type="entry name" value="Amino_oxidase"/>
</dbReference>
<reference evidence="4 5" key="1">
    <citation type="submission" date="2023-04" db="EMBL/GenBank/DDBJ databases">
        <title>Genome sequence of Halobacillus naozhouensis KACC 21980.</title>
        <authorList>
            <person name="Kim S."/>
            <person name="Heo J."/>
            <person name="Kwon S.-W."/>
        </authorList>
    </citation>
    <scope>NUCLEOTIDE SEQUENCE [LARGE SCALE GENOMIC DNA]</scope>
    <source>
        <strain evidence="4 5">KCTC 13234</strain>
    </source>
</reference>
<dbReference type="Proteomes" id="UP001221597">
    <property type="component" value="Chromosome"/>
</dbReference>
<dbReference type="PANTHER" id="PTHR10742">
    <property type="entry name" value="FLAVIN MONOAMINE OXIDASE"/>
    <property type="match status" value="1"/>
</dbReference>
<evidence type="ECO:0000259" key="3">
    <source>
        <dbReference type="Pfam" id="PF01593"/>
    </source>
</evidence>
<dbReference type="Gene3D" id="3.50.50.60">
    <property type="entry name" value="FAD/NAD(P)-binding domain"/>
    <property type="match status" value="1"/>
</dbReference>
<dbReference type="InterPro" id="IPR050281">
    <property type="entry name" value="Flavin_monoamine_oxidase"/>
</dbReference>
<dbReference type="InterPro" id="IPR036188">
    <property type="entry name" value="FAD/NAD-bd_sf"/>
</dbReference>
<protein>
    <submittedName>
        <fullName evidence="4">Flavin monoamine oxidase family protein</fullName>
    </submittedName>
</protein>
<dbReference type="Gene3D" id="3.90.660.10">
    <property type="match status" value="1"/>
</dbReference>
<feature type="domain" description="Amine oxidase" evidence="3">
    <location>
        <begin position="39"/>
        <end position="485"/>
    </location>
</feature>
<evidence type="ECO:0000313" key="4">
    <source>
        <dbReference type="EMBL" id="WFT76437.1"/>
    </source>
</evidence>
<name>A0ABY8J492_9BACI</name>
<evidence type="ECO:0000313" key="5">
    <source>
        <dbReference type="Proteomes" id="UP001221597"/>
    </source>
</evidence>
<dbReference type="Gene3D" id="1.10.405.10">
    <property type="entry name" value="Guanine Nucleotide Dissociation Inhibitor, domain 1"/>
    <property type="match status" value="1"/>
</dbReference>
<dbReference type="InterPro" id="IPR001613">
    <property type="entry name" value="Flavin_amine_oxidase"/>
</dbReference>
<dbReference type="EMBL" id="CP121671">
    <property type="protein sequence ID" value="WFT76437.1"/>
    <property type="molecule type" value="Genomic_DNA"/>
</dbReference>